<evidence type="ECO:0000256" key="1">
    <source>
        <dbReference type="SAM" id="MobiDB-lite"/>
    </source>
</evidence>
<dbReference type="GO" id="GO:0008236">
    <property type="term" value="F:serine-type peptidase activity"/>
    <property type="evidence" value="ECO:0007669"/>
    <property type="project" value="InterPro"/>
</dbReference>
<dbReference type="InterPro" id="IPR052766">
    <property type="entry name" value="S41A_metabolite_peptidase"/>
</dbReference>
<dbReference type="InterPro" id="IPR005151">
    <property type="entry name" value="Tail-specific_protease"/>
</dbReference>
<organism evidence="4 5">
    <name type="scientific">Beauveria brongniartii RCEF 3172</name>
    <dbReference type="NCBI Taxonomy" id="1081107"/>
    <lineage>
        <taxon>Eukaryota</taxon>
        <taxon>Fungi</taxon>
        <taxon>Dikarya</taxon>
        <taxon>Ascomycota</taxon>
        <taxon>Pezizomycotina</taxon>
        <taxon>Sordariomycetes</taxon>
        <taxon>Hypocreomycetidae</taxon>
        <taxon>Hypocreales</taxon>
        <taxon>Cordycipitaceae</taxon>
        <taxon>Beauveria</taxon>
        <taxon>Beauveria brongniartii</taxon>
    </lineage>
</organism>
<sequence length="753" mass="82379">MLPHAVMMAGSAMRMVPYRNLMNEAIRAPPTINAFGVQNTNDTDPCAMISKAFEAVRNKTSPEPIILDLRPSVGTACLKSVPVAADRDIALLDYLRPYIEYQSTIEILKTPPEEYLLSGVDLIGGLKAMKQKLKGNEYETQFDVMMDLQSLSSNQFVATNDNHFGYTPGLLSAFRQVRDGLDLVSVSKDGREMPQVFAAQDILTPGNVTYTPSPIDTIDGQDVYEFLENDALRVPQGLQDPDAKINSQFSSGPKNAAGAAGDALLSVFDIPDNYTIVHKNGTERVVENSIITLPTIDLCGIRNGQDFRERFEVPPERGPPPPPEQEPEEPEENKNKEPAPPPPPSRPALPGYPLPLAKHSNDMVASYTLNDTELRDTTVISFLSFVPLNVADPTGADFDINSFVREFGDVLDRTAAAAKAQGRDKLIIDMSANGGGSLDLADFAYTAFFPGAPFDDFDRYRLNGGLELTGKFLSYNDSVQLLVGFEGLPFGPDNRTVDEPDAFFETRPVKGQKMTAPFHRDPTARYFDNPDVFLRGYEPGENRTAREPPWKAENMVILTDGTCASACTIFTGLMVRNFGIRTIALGGRPLNKPMQAIGGVKGSQVLQNGENKNLVTALVQDARRARGGWEVLQDVQQTIPSIRDPPILPFLEDPGNGGSVNVRNAYSGDDPDGFPLHFKYEAANCRLFYTRDMVRDVTESWRQAANIAFRNGTCVSGSTAIPDGRMGSKVLPFDPSVRGKAEGIPRPTLQGAC</sequence>
<protein>
    <submittedName>
        <fullName evidence="4">Peptidase S41 family protein</fullName>
    </submittedName>
</protein>
<proteinExistence type="predicted"/>
<feature type="compositionally biased region" description="Pro residues" evidence="1">
    <location>
        <begin position="338"/>
        <end position="353"/>
    </location>
</feature>
<reference evidence="4 5" key="1">
    <citation type="journal article" date="2016" name="Genome Biol. Evol.">
        <title>Divergent and convergent evolution of fungal pathogenicity.</title>
        <authorList>
            <person name="Shang Y."/>
            <person name="Xiao G."/>
            <person name="Zheng P."/>
            <person name="Cen K."/>
            <person name="Zhan S."/>
            <person name="Wang C."/>
        </authorList>
    </citation>
    <scope>NUCLEOTIDE SEQUENCE [LARGE SCALE GENOMIC DNA]</scope>
    <source>
        <strain evidence="4 5">RCEF 3172</strain>
    </source>
</reference>
<evidence type="ECO:0000259" key="3">
    <source>
        <dbReference type="Pfam" id="PF23658"/>
    </source>
</evidence>
<dbReference type="SUPFAM" id="SSF52096">
    <property type="entry name" value="ClpP/crotonase"/>
    <property type="match status" value="1"/>
</dbReference>
<dbReference type="InterPro" id="IPR056186">
    <property type="entry name" value="PDZ_CPAF-rel"/>
</dbReference>
<dbReference type="GO" id="GO:0006508">
    <property type="term" value="P:proteolysis"/>
    <property type="evidence" value="ECO:0007669"/>
    <property type="project" value="InterPro"/>
</dbReference>
<feature type="domain" description="Tail specific protease" evidence="2">
    <location>
        <begin position="400"/>
        <end position="574"/>
    </location>
</feature>
<feature type="region of interest" description="Disordered" evidence="1">
    <location>
        <begin position="311"/>
        <end position="355"/>
    </location>
</feature>
<accession>A0A167GKR7</accession>
<dbReference type="Gene3D" id="3.90.226.10">
    <property type="entry name" value="2-enoyl-CoA Hydratase, Chain A, domain 1"/>
    <property type="match status" value="1"/>
</dbReference>
<dbReference type="Proteomes" id="UP000076863">
    <property type="component" value="Unassembled WGS sequence"/>
</dbReference>
<feature type="domain" description="CPAF-like PDZ" evidence="3">
    <location>
        <begin position="177"/>
        <end position="293"/>
    </location>
</feature>
<name>A0A167GKR7_9HYPO</name>
<dbReference type="PANTHER" id="PTHR37049:SF4">
    <property type="entry name" value="RHODANESE DOMAIN-CONTAINING PROTEIN"/>
    <property type="match status" value="1"/>
</dbReference>
<dbReference type="InterPro" id="IPR029045">
    <property type="entry name" value="ClpP/crotonase-like_dom_sf"/>
</dbReference>
<dbReference type="PANTHER" id="PTHR37049">
    <property type="entry name" value="PEPTIDASE S41 FAMILY PROTEIN"/>
    <property type="match status" value="1"/>
</dbReference>
<gene>
    <name evidence="4" type="ORF">BBO_03314</name>
</gene>
<dbReference type="EMBL" id="AZHA01000007">
    <property type="protein sequence ID" value="OAA46759.1"/>
    <property type="molecule type" value="Genomic_DNA"/>
</dbReference>
<evidence type="ECO:0000313" key="4">
    <source>
        <dbReference type="EMBL" id="OAA46759.1"/>
    </source>
</evidence>
<dbReference type="OrthoDB" id="27214at2759"/>
<evidence type="ECO:0000259" key="2">
    <source>
        <dbReference type="Pfam" id="PF03572"/>
    </source>
</evidence>
<dbReference type="AlphaFoldDB" id="A0A167GKR7"/>
<evidence type="ECO:0000313" key="5">
    <source>
        <dbReference type="Proteomes" id="UP000076863"/>
    </source>
</evidence>
<dbReference type="Pfam" id="PF03572">
    <property type="entry name" value="Peptidase_S41"/>
    <property type="match status" value="1"/>
</dbReference>
<comment type="caution">
    <text evidence="4">The sequence shown here is derived from an EMBL/GenBank/DDBJ whole genome shotgun (WGS) entry which is preliminary data.</text>
</comment>
<keyword evidence="5" id="KW-1185">Reference proteome</keyword>
<dbReference type="Pfam" id="PF23658">
    <property type="entry name" value="PDZ_CPAF_rel"/>
    <property type="match status" value="1"/>
</dbReference>